<accession>A0A9Q1LD73</accession>
<dbReference type="Gene3D" id="1.20.1280.50">
    <property type="match status" value="1"/>
</dbReference>
<dbReference type="InterPro" id="IPR036047">
    <property type="entry name" value="F-box-like_dom_sf"/>
</dbReference>
<dbReference type="PANTHER" id="PTHR31672">
    <property type="entry name" value="BNACNNG10540D PROTEIN"/>
    <property type="match status" value="1"/>
</dbReference>
<dbReference type="Pfam" id="PF00646">
    <property type="entry name" value="F-box"/>
    <property type="match status" value="1"/>
</dbReference>
<dbReference type="EMBL" id="JAJAGQ010000020">
    <property type="protein sequence ID" value="KAJ8532030.1"/>
    <property type="molecule type" value="Genomic_DNA"/>
</dbReference>
<evidence type="ECO:0000313" key="3">
    <source>
        <dbReference type="Proteomes" id="UP001152561"/>
    </source>
</evidence>
<dbReference type="InterPro" id="IPR050796">
    <property type="entry name" value="SCF_F-box_component"/>
</dbReference>
<dbReference type="Pfam" id="PF07734">
    <property type="entry name" value="FBA_1"/>
    <property type="match status" value="1"/>
</dbReference>
<evidence type="ECO:0000259" key="1">
    <source>
        <dbReference type="PROSITE" id="PS50181"/>
    </source>
</evidence>
<name>A0A9Q1LD73_9SOLA</name>
<reference evidence="3" key="1">
    <citation type="journal article" date="2023" name="Proc. Natl. Acad. Sci. U.S.A.">
        <title>Genomic and structural basis for evolution of tropane alkaloid biosynthesis.</title>
        <authorList>
            <person name="Wanga Y.-J."/>
            <person name="Taina T."/>
            <person name="Yua J.-Y."/>
            <person name="Lia J."/>
            <person name="Xua B."/>
            <person name="Chenc J."/>
            <person name="D'Auriad J.C."/>
            <person name="Huanga J.-P."/>
            <person name="Huanga S.-X."/>
        </authorList>
    </citation>
    <scope>NUCLEOTIDE SEQUENCE [LARGE SCALE GENOMIC DNA]</scope>
    <source>
        <strain evidence="3">cv. KIB-2019</strain>
    </source>
</reference>
<keyword evidence="3" id="KW-1185">Reference proteome</keyword>
<evidence type="ECO:0000313" key="2">
    <source>
        <dbReference type="EMBL" id="KAJ8532030.1"/>
    </source>
</evidence>
<dbReference type="SUPFAM" id="SSF81383">
    <property type="entry name" value="F-box domain"/>
    <property type="match status" value="1"/>
</dbReference>
<dbReference type="PROSITE" id="PS50181">
    <property type="entry name" value="FBOX"/>
    <property type="match status" value="1"/>
</dbReference>
<dbReference type="InterPro" id="IPR017451">
    <property type="entry name" value="F-box-assoc_interact_dom"/>
</dbReference>
<feature type="domain" description="F-box" evidence="1">
    <location>
        <begin position="1"/>
        <end position="44"/>
    </location>
</feature>
<dbReference type="OrthoDB" id="1562877at2759"/>
<comment type="caution">
    <text evidence="2">The sequence shown here is derived from an EMBL/GenBank/DDBJ whole genome shotgun (WGS) entry which is preliminary data.</text>
</comment>
<dbReference type="PANTHER" id="PTHR31672:SF10">
    <property type="entry name" value="F-BOX DOMAIN-CONTAINING PROTEIN"/>
    <property type="match status" value="1"/>
</dbReference>
<organism evidence="2 3">
    <name type="scientific">Anisodus acutangulus</name>
    <dbReference type="NCBI Taxonomy" id="402998"/>
    <lineage>
        <taxon>Eukaryota</taxon>
        <taxon>Viridiplantae</taxon>
        <taxon>Streptophyta</taxon>
        <taxon>Embryophyta</taxon>
        <taxon>Tracheophyta</taxon>
        <taxon>Spermatophyta</taxon>
        <taxon>Magnoliopsida</taxon>
        <taxon>eudicotyledons</taxon>
        <taxon>Gunneridae</taxon>
        <taxon>Pentapetalae</taxon>
        <taxon>asterids</taxon>
        <taxon>lamiids</taxon>
        <taxon>Solanales</taxon>
        <taxon>Solanaceae</taxon>
        <taxon>Solanoideae</taxon>
        <taxon>Hyoscyameae</taxon>
        <taxon>Anisodus</taxon>
    </lineage>
</organism>
<protein>
    <recommendedName>
        <fullName evidence="1">F-box domain-containing protein</fullName>
    </recommendedName>
</protein>
<dbReference type="NCBIfam" id="TIGR01640">
    <property type="entry name" value="F_box_assoc_1"/>
    <property type="match status" value="1"/>
</dbReference>
<dbReference type="InterPro" id="IPR001810">
    <property type="entry name" value="F-box_dom"/>
</dbReference>
<dbReference type="CDD" id="cd22157">
    <property type="entry name" value="F-box_AtFBW1-like"/>
    <property type="match status" value="1"/>
</dbReference>
<proteinExistence type="predicted"/>
<gene>
    <name evidence="2" type="ORF">K7X08_011953</name>
</gene>
<dbReference type="Proteomes" id="UP001152561">
    <property type="component" value="Unassembled WGS sequence"/>
</dbReference>
<dbReference type="AlphaFoldDB" id="A0A9Q1LD73"/>
<dbReference type="SMART" id="SM00256">
    <property type="entry name" value="FBOX"/>
    <property type="match status" value="1"/>
</dbReference>
<sequence length="471" mass="54663">MSEYLPEEVLIEIFLKLPTNSIIQCTSVCKSWYSLITTPNFISLHLKNQENHLLVRHCSGKPVKEIYALFFDNDNFDKYVQFDFPFECETHFNIVGSCNGLVFLSDDLSSYLDRYYIWNPSIRKSVKLPEPIFTYERYGPFDHTLGFGFDHVANDYKVVRIVHTGDYINGVPPYVELYKLSTGVWQDISRVSPCYKIYKEEPGVYVNGACHWVAAKRKKGESRNMMIVLFDVKDEMFCEMMVPDSLVVTFGFSAHWFDLFVSEESLCLANRLFDDDKTIDIWRMKKYGDPESWVKQFSISLSHISFNVGVDDEYFSLFHGGRQRQVAHFLDKPIGSRKNGEILWRADNGLLVSYDIAAEKIENLGICNANYLPYRDALYVNTYKVSLILLDKRTDCFPGDTCEESSNLCKRKPKGGRKALKGNTKRRLQILFHLHISGLMYMSKMKAKRLRMIKQKNKKVQRFQADNGDLV</sequence>
<dbReference type="InterPro" id="IPR006527">
    <property type="entry name" value="F-box-assoc_dom_typ1"/>
</dbReference>